<evidence type="ECO:0000256" key="18">
    <source>
        <dbReference type="SAM" id="SignalP"/>
    </source>
</evidence>
<feature type="chain" id="PRO_5030524997" description="Cytochrome c oxidase subunit 2" evidence="18">
    <location>
        <begin position="25"/>
        <end position="405"/>
    </location>
</feature>
<feature type="region of interest" description="Disordered" evidence="16">
    <location>
        <begin position="339"/>
        <end position="405"/>
    </location>
</feature>
<dbReference type="GO" id="GO:0005507">
    <property type="term" value="F:copper ion binding"/>
    <property type="evidence" value="ECO:0007669"/>
    <property type="project" value="InterPro"/>
</dbReference>
<dbReference type="InterPro" id="IPR036257">
    <property type="entry name" value="Cyt_c_oxidase_su2_TM_sf"/>
</dbReference>
<keyword evidence="6 15" id="KW-0479">Metal-binding</keyword>
<keyword evidence="11 17" id="KW-0472">Membrane</keyword>
<dbReference type="PRINTS" id="PR01166">
    <property type="entry name" value="CYCOXIDASEII"/>
</dbReference>
<comment type="catalytic activity">
    <reaction evidence="13 15">
        <text>4 Fe(II)-[cytochrome c] + O2 + 8 H(+)(in) = 4 Fe(III)-[cytochrome c] + 2 H2O + 4 H(+)(out)</text>
        <dbReference type="Rhea" id="RHEA:11436"/>
        <dbReference type="Rhea" id="RHEA-COMP:10350"/>
        <dbReference type="Rhea" id="RHEA-COMP:14399"/>
        <dbReference type="ChEBI" id="CHEBI:15377"/>
        <dbReference type="ChEBI" id="CHEBI:15378"/>
        <dbReference type="ChEBI" id="CHEBI:15379"/>
        <dbReference type="ChEBI" id="CHEBI:29033"/>
        <dbReference type="ChEBI" id="CHEBI:29034"/>
        <dbReference type="EC" id="7.1.1.9"/>
    </reaction>
</comment>
<dbReference type="AlphaFoldDB" id="A0A7W9ET16"/>
<comment type="cofactor">
    <cofactor evidence="15">
        <name>Cu cation</name>
        <dbReference type="ChEBI" id="CHEBI:23378"/>
    </cofactor>
    <text evidence="15">Binds a copper A center.</text>
</comment>
<dbReference type="InterPro" id="IPR011759">
    <property type="entry name" value="Cyt_c_oxidase_su2_TM_dom"/>
</dbReference>
<dbReference type="SUPFAM" id="SSF81464">
    <property type="entry name" value="Cytochrome c oxidase subunit II-like, transmembrane region"/>
    <property type="match status" value="1"/>
</dbReference>
<keyword evidence="18" id="KW-0732">Signal</keyword>
<dbReference type="InterPro" id="IPR008972">
    <property type="entry name" value="Cupredoxin"/>
</dbReference>
<keyword evidence="9 17" id="KW-1133">Transmembrane helix</keyword>
<feature type="domain" description="Cytochrome oxidase subunit II copper A binding" evidence="19">
    <location>
        <begin position="193"/>
        <end position="335"/>
    </location>
</feature>
<evidence type="ECO:0000256" key="14">
    <source>
        <dbReference type="RuleBase" id="RU000456"/>
    </source>
</evidence>
<feature type="transmembrane region" description="Helical" evidence="17">
    <location>
        <begin position="163"/>
        <end position="184"/>
    </location>
</feature>
<dbReference type="InterPro" id="IPR001505">
    <property type="entry name" value="Copper_CuA"/>
</dbReference>
<comment type="function">
    <text evidence="12 15">Subunits I and II form the functional core of the enzyme complex. Electrons originating in cytochrome c are transferred via heme a and Cu(A) to the binuclear center formed by heme a3 and Cu(B).</text>
</comment>
<evidence type="ECO:0000256" key="7">
    <source>
        <dbReference type="ARBA" id="ARBA00022967"/>
    </source>
</evidence>
<keyword evidence="3 14" id="KW-0813">Transport</keyword>
<keyword evidence="5 14" id="KW-0812">Transmembrane</keyword>
<evidence type="ECO:0000256" key="2">
    <source>
        <dbReference type="ARBA" id="ARBA00007866"/>
    </source>
</evidence>
<dbReference type="PANTHER" id="PTHR22888:SF9">
    <property type="entry name" value="CYTOCHROME C OXIDASE SUBUNIT 2"/>
    <property type="match status" value="1"/>
</dbReference>
<dbReference type="GO" id="GO:0016491">
    <property type="term" value="F:oxidoreductase activity"/>
    <property type="evidence" value="ECO:0007669"/>
    <property type="project" value="InterPro"/>
</dbReference>
<comment type="similarity">
    <text evidence="2 14">Belongs to the cytochrome c oxidase subunit 2 family.</text>
</comment>
<dbReference type="PROSITE" id="PS50999">
    <property type="entry name" value="COX2_TM"/>
    <property type="match status" value="1"/>
</dbReference>
<evidence type="ECO:0000256" key="5">
    <source>
        <dbReference type="ARBA" id="ARBA00022692"/>
    </source>
</evidence>
<evidence type="ECO:0000259" key="20">
    <source>
        <dbReference type="PROSITE" id="PS50999"/>
    </source>
</evidence>
<feature type="compositionally biased region" description="Low complexity" evidence="16">
    <location>
        <begin position="53"/>
        <end position="70"/>
    </location>
</feature>
<dbReference type="EMBL" id="JACIJK010000001">
    <property type="protein sequence ID" value="MBB5713706.1"/>
    <property type="molecule type" value="Genomic_DNA"/>
</dbReference>
<evidence type="ECO:0000256" key="11">
    <source>
        <dbReference type="ARBA" id="ARBA00023136"/>
    </source>
</evidence>
<dbReference type="RefSeq" id="WP_184054267.1">
    <property type="nucleotide sequence ID" value="NZ_JACIJK010000001.1"/>
</dbReference>
<keyword evidence="4 14" id="KW-0679">Respiratory chain</keyword>
<gene>
    <name evidence="21" type="ORF">FHS94_000525</name>
</gene>
<keyword evidence="8 14" id="KW-0249">Electron transport</keyword>
<dbReference type="InterPro" id="IPR045187">
    <property type="entry name" value="CcO_II"/>
</dbReference>
<evidence type="ECO:0000256" key="3">
    <source>
        <dbReference type="ARBA" id="ARBA00022448"/>
    </source>
</evidence>
<keyword evidence="7" id="KW-1278">Translocase</keyword>
<dbReference type="Gene3D" id="1.10.287.90">
    <property type="match status" value="1"/>
</dbReference>
<evidence type="ECO:0000256" key="13">
    <source>
        <dbReference type="ARBA" id="ARBA00047816"/>
    </source>
</evidence>
<comment type="caution">
    <text evidence="21">The sequence shown here is derived from an EMBL/GenBank/DDBJ whole genome shotgun (WGS) entry which is preliminary data.</text>
</comment>
<dbReference type="GO" id="GO:0042773">
    <property type="term" value="P:ATP synthesis coupled electron transport"/>
    <property type="evidence" value="ECO:0007669"/>
    <property type="project" value="TreeGrafter"/>
</dbReference>
<keyword evidence="22" id="KW-1185">Reference proteome</keyword>
<protein>
    <recommendedName>
        <fullName evidence="15">Cytochrome c oxidase subunit 2</fullName>
        <ecNumber evidence="15">7.1.1.9</ecNumber>
    </recommendedName>
</protein>
<dbReference type="SUPFAM" id="SSF49503">
    <property type="entry name" value="Cupredoxins"/>
    <property type="match status" value="1"/>
</dbReference>
<organism evidence="21 22">
    <name type="scientific">Sphingomonas aerophila</name>
    <dbReference type="NCBI Taxonomy" id="1344948"/>
    <lineage>
        <taxon>Bacteria</taxon>
        <taxon>Pseudomonadati</taxon>
        <taxon>Pseudomonadota</taxon>
        <taxon>Alphaproteobacteria</taxon>
        <taxon>Sphingomonadales</taxon>
        <taxon>Sphingomonadaceae</taxon>
        <taxon>Sphingomonas</taxon>
    </lineage>
</organism>
<evidence type="ECO:0000256" key="6">
    <source>
        <dbReference type="ARBA" id="ARBA00022723"/>
    </source>
</evidence>
<evidence type="ECO:0000256" key="12">
    <source>
        <dbReference type="ARBA" id="ARBA00024688"/>
    </source>
</evidence>
<dbReference type="GO" id="GO:0005886">
    <property type="term" value="C:plasma membrane"/>
    <property type="evidence" value="ECO:0007669"/>
    <property type="project" value="UniProtKB-SubCell"/>
</dbReference>
<evidence type="ECO:0000313" key="21">
    <source>
        <dbReference type="EMBL" id="MBB5713706.1"/>
    </source>
</evidence>
<evidence type="ECO:0000313" key="22">
    <source>
        <dbReference type="Proteomes" id="UP000546200"/>
    </source>
</evidence>
<dbReference type="CDD" id="cd13912">
    <property type="entry name" value="CcO_II_C"/>
    <property type="match status" value="1"/>
</dbReference>
<feature type="domain" description="Cytochrome oxidase subunit II transmembrane region profile" evidence="20">
    <location>
        <begin position="95"/>
        <end position="191"/>
    </location>
</feature>
<feature type="signal peptide" evidence="18">
    <location>
        <begin position="1"/>
        <end position="24"/>
    </location>
</feature>
<feature type="transmembrane region" description="Helical" evidence="17">
    <location>
        <begin position="121"/>
        <end position="142"/>
    </location>
</feature>
<comment type="subcellular location">
    <subcellularLocation>
        <location evidence="14">Cell membrane</location>
        <topology evidence="14">Multi-pass membrane protein</topology>
    </subcellularLocation>
    <subcellularLocation>
        <location evidence="1">Membrane</location>
        <topology evidence="1">Multi-pass membrane protein</topology>
    </subcellularLocation>
</comment>
<keyword evidence="10 15" id="KW-0186">Copper</keyword>
<evidence type="ECO:0000256" key="16">
    <source>
        <dbReference type="SAM" id="MobiDB-lite"/>
    </source>
</evidence>
<evidence type="ECO:0000256" key="8">
    <source>
        <dbReference type="ARBA" id="ARBA00022982"/>
    </source>
</evidence>
<dbReference type="PROSITE" id="PS00078">
    <property type="entry name" value="COX2"/>
    <property type="match status" value="1"/>
</dbReference>
<dbReference type="InterPro" id="IPR014222">
    <property type="entry name" value="Cyt_c_oxidase_su2"/>
</dbReference>
<dbReference type="Pfam" id="PF02790">
    <property type="entry name" value="COX2_TM"/>
    <property type="match status" value="1"/>
</dbReference>
<evidence type="ECO:0000256" key="17">
    <source>
        <dbReference type="SAM" id="Phobius"/>
    </source>
</evidence>
<dbReference type="Pfam" id="PF00116">
    <property type="entry name" value="COX2"/>
    <property type="match status" value="1"/>
</dbReference>
<evidence type="ECO:0000256" key="4">
    <source>
        <dbReference type="ARBA" id="ARBA00022660"/>
    </source>
</evidence>
<feature type="region of interest" description="Disordered" evidence="16">
    <location>
        <begin position="32"/>
        <end position="70"/>
    </location>
</feature>
<sequence>MMGLKGIVIAAGLAVAGLSAAVQAAPQAAAPAVQGTDPGQQAAAAPGNVSNVAPTTASATPPADAASPALAMDGAPAMSSAEVNKAGPDGRNIGRPTDGMFDIQPQVTRNGQFAYWFHNKILFPLITIISLFVLALLIWVVIRFRQAANPVPSKTSHNTAIEVIWTLAPVAILVAIAIPSIGLLQAQFKPAPAGAVTLKAIGNQWYWTYQYPDNGGFEITANMLKEKDQVAAGERFRTDADGPRLLAADNRVVLPVGVPIRLITTSNDVIHSWAIPAFWMKLDAIPGRLNESSFTIERPGLYFGQCSELCGPRHAFMPIAVEAVPPAQFAAWVRAKGGTMPGRNADGTAKSSDKVIPQPGADANPTEKAGEFATPPAGLDPATKPLPATPQGATNNRTGAGNAGM</sequence>
<proteinExistence type="inferred from homology"/>
<dbReference type="NCBIfam" id="TIGR02866">
    <property type="entry name" value="CoxB"/>
    <property type="match status" value="1"/>
</dbReference>
<dbReference type="InterPro" id="IPR034210">
    <property type="entry name" value="CcO_II_C"/>
</dbReference>
<name>A0A7W9ET16_9SPHN</name>
<dbReference type="PROSITE" id="PS50857">
    <property type="entry name" value="COX2_CUA"/>
    <property type="match status" value="1"/>
</dbReference>
<evidence type="ECO:0000259" key="19">
    <source>
        <dbReference type="PROSITE" id="PS50857"/>
    </source>
</evidence>
<dbReference type="Proteomes" id="UP000546200">
    <property type="component" value="Unassembled WGS sequence"/>
</dbReference>
<dbReference type="Gene3D" id="2.60.40.420">
    <property type="entry name" value="Cupredoxins - blue copper proteins"/>
    <property type="match status" value="1"/>
</dbReference>
<evidence type="ECO:0000256" key="1">
    <source>
        <dbReference type="ARBA" id="ARBA00004141"/>
    </source>
</evidence>
<dbReference type="InterPro" id="IPR002429">
    <property type="entry name" value="CcO_II-like_C"/>
</dbReference>
<dbReference type="GO" id="GO:0004129">
    <property type="term" value="F:cytochrome-c oxidase activity"/>
    <property type="evidence" value="ECO:0007669"/>
    <property type="project" value="UniProtKB-EC"/>
</dbReference>
<accession>A0A7W9ET16</accession>
<dbReference type="PANTHER" id="PTHR22888">
    <property type="entry name" value="CYTOCHROME C OXIDASE, SUBUNIT II"/>
    <property type="match status" value="1"/>
</dbReference>
<evidence type="ECO:0000256" key="15">
    <source>
        <dbReference type="RuleBase" id="RU004024"/>
    </source>
</evidence>
<evidence type="ECO:0000256" key="10">
    <source>
        <dbReference type="ARBA" id="ARBA00023008"/>
    </source>
</evidence>
<reference evidence="21 22" key="1">
    <citation type="submission" date="2020-08" db="EMBL/GenBank/DDBJ databases">
        <title>Genomic Encyclopedia of Type Strains, Phase IV (KMG-IV): sequencing the most valuable type-strain genomes for metagenomic binning, comparative biology and taxonomic classification.</title>
        <authorList>
            <person name="Goeker M."/>
        </authorList>
    </citation>
    <scope>NUCLEOTIDE SEQUENCE [LARGE SCALE GENOMIC DNA]</scope>
    <source>
        <strain evidence="21 22">DSM 100044</strain>
    </source>
</reference>
<dbReference type="EC" id="7.1.1.9" evidence="15"/>
<evidence type="ECO:0000256" key="9">
    <source>
        <dbReference type="ARBA" id="ARBA00022989"/>
    </source>
</evidence>